<evidence type="ECO:0000313" key="3">
    <source>
        <dbReference type="Proteomes" id="UP001152622"/>
    </source>
</evidence>
<keyword evidence="3" id="KW-1185">Reference proteome</keyword>
<reference evidence="2" key="1">
    <citation type="journal article" date="2023" name="Science">
        <title>Genome structures resolve the early diversification of teleost fishes.</title>
        <authorList>
            <person name="Parey E."/>
            <person name="Louis A."/>
            <person name="Montfort J."/>
            <person name="Bouchez O."/>
            <person name="Roques C."/>
            <person name="Iampietro C."/>
            <person name="Lluch J."/>
            <person name="Castinel A."/>
            <person name="Donnadieu C."/>
            <person name="Desvignes T."/>
            <person name="Floi Bucao C."/>
            <person name="Jouanno E."/>
            <person name="Wen M."/>
            <person name="Mejri S."/>
            <person name="Dirks R."/>
            <person name="Jansen H."/>
            <person name="Henkel C."/>
            <person name="Chen W.J."/>
            <person name="Zahm M."/>
            <person name="Cabau C."/>
            <person name="Klopp C."/>
            <person name="Thompson A.W."/>
            <person name="Robinson-Rechavi M."/>
            <person name="Braasch I."/>
            <person name="Lecointre G."/>
            <person name="Bobe J."/>
            <person name="Postlethwait J.H."/>
            <person name="Berthelot C."/>
            <person name="Roest Crollius H."/>
            <person name="Guiguen Y."/>
        </authorList>
    </citation>
    <scope>NUCLEOTIDE SEQUENCE</scope>
    <source>
        <strain evidence="2">WJC10195</strain>
    </source>
</reference>
<dbReference type="AlphaFoldDB" id="A0A9Q1GBL8"/>
<proteinExistence type="predicted"/>
<dbReference type="Proteomes" id="UP001152622">
    <property type="component" value="Chromosome 1"/>
</dbReference>
<organism evidence="2 3">
    <name type="scientific">Synaphobranchus kaupii</name>
    <name type="common">Kaup's arrowtooth eel</name>
    <dbReference type="NCBI Taxonomy" id="118154"/>
    <lineage>
        <taxon>Eukaryota</taxon>
        <taxon>Metazoa</taxon>
        <taxon>Chordata</taxon>
        <taxon>Craniata</taxon>
        <taxon>Vertebrata</taxon>
        <taxon>Euteleostomi</taxon>
        <taxon>Actinopterygii</taxon>
        <taxon>Neopterygii</taxon>
        <taxon>Teleostei</taxon>
        <taxon>Anguilliformes</taxon>
        <taxon>Synaphobranchidae</taxon>
        <taxon>Synaphobranchus</taxon>
    </lineage>
</organism>
<gene>
    <name evidence="2" type="ORF">SKAU_G00009700</name>
</gene>
<feature type="compositionally biased region" description="Basic and acidic residues" evidence="1">
    <location>
        <begin position="58"/>
        <end position="68"/>
    </location>
</feature>
<name>A0A9Q1GBL8_SYNKA</name>
<protein>
    <submittedName>
        <fullName evidence="2">Uncharacterized protein</fullName>
    </submittedName>
</protein>
<feature type="region of interest" description="Disordered" evidence="1">
    <location>
        <begin position="34"/>
        <end position="96"/>
    </location>
</feature>
<comment type="caution">
    <text evidence="2">The sequence shown here is derived from an EMBL/GenBank/DDBJ whole genome shotgun (WGS) entry which is preliminary data.</text>
</comment>
<accession>A0A9Q1GBL8</accession>
<evidence type="ECO:0000313" key="2">
    <source>
        <dbReference type="EMBL" id="KAJ8380192.1"/>
    </source>
</evidence>
<sequence>MTEMKAETALVRLELGGPYPWRKEALCLGSVEIKSGGSREPSEVRDQCQPGVGQRAIKTRDPTADTKSPDTTPTIPPLPTQSCRSKGIESGKVSPSLSVYTEGNYRTAGHACSTSAKLRLCTSVQMSRPKSATQLGGKLRN</sequence>
<evidence type="ECO:0000256" key="1">
    <source>
        <dbReference type="SAM" id="MobiDB-lite"/>
    </source>
</evidence>
<dbReference type="EMBL" id="JAINUF010000001">
    <property type="protein sequence ID" value="KAJ8380192.1"/>
    <property type="molecule type" value="Genomic_DNA"/>
</dbReference>